<keyword evidence="6 8" id="KW-1133">Transmembrane helix</keyword>
<dbReference type="Gene3D" id="1.10.3720.10">
    <property type="entry name" value="MetI-like"/>
    <property type="match status" value="1"/>
</dbReference>
<feature type="transmembrane region" description="Helical" evidence="8">
    <location>
        <begin position="87"/>
        <end position="109"/>
    </location>
</feature>
<gene>
    <name evidence="10" type="ORF">QWJ08_08880</name>
</gene>
<dbReference type="Pfam" id="PF00528">
    <property type="entry name" value="BPD_transp_1"/>
    <property type="match status" value="1"/>
</dbReference>
<evidence type="ECO:0000256" key="5">
    <source>
        <dbReference type="ARBA" id="ARBA00022692"/>
    </source>
</evidence>
<evidence type="ECO:0000256" key="4">
    <source>
        <dbReference type="ARBA" id="ARBA00022519"/>
    </source>
</evidence>
<accession>A0ABT7Y0D9</accession>
<feature type="transmembrane region" description="Helical" evidence="8">
    <location>
        <begin position="12"/>
        <end position="33"/>
    </location>
</feature>
<evidence type="ECO:0000256" key="3">
    <source>
        <dbReference type="ARBA" id="ARBA00022475"/>
    </source>
</evidence>
<dbReference type="CDD" id="cd06261">
    <property type="entry name" value="TM_PBP2"/>
    <property type="match status" value="1"/>
</dbReference>
<feature type="transmembrane region" description="Helical" evidence="8">
    <location>
        <begin position="53"/>
        <end position="75"/>
    </location>
</feature>
<evidence type="ECO:0000313" key="11">
    <source>
        <dbReference type="Proteomes" id="UP001169719"/>
    </source>
</evidence>
<keyword evidence="2 8" id="KW-0813">Transport</keyword>
<dbReference type="PROSITE" id="PS50928">
    <property type="entry name" value="ABC_TM1"/>
    <property type="match status" value="1"/>
</dbReference>
<dbReference type="EMBL" id="JAUEOZ010000001">
    <property type="protein sequence ID" value="MDN2481507.1"/>
    <property type="molecule type" value="Genomic_DNA"/>
</dbReference>
<evidence type="ECO:0000259" key="9">
    <source>
        <dbReference type="PROSITE" id="PS50928"/>
    </source>
</evidence>
<feature type="transmembrane region" description="Helical" evidence="8">
    <location>
        <begin position="270"/>
        <end position="296"/>
    </location>
</feature>
<keyword evidence="11" id="KW-1185">Reference proteome</keyword>
<feature type="domain" description="ABC transmembrane type-1" evidence="9">
    <location>
        <begin position="49"/>
        <end position="243"/>
    </location>
</feature>
<comment type="caution">
    <text evidence="10">The sequence shown here is derived from an EMBL/GenBank/DDBJ whole genome shotgun (WGS) entry which is preliminary data.</text>
</comment>
<dbReference type="Proteomes" id="UP001169719">
    <property type="component" value="Unassembled WGS sequence"/>
</dbReference>
<dbReference type="PANTHER" id="PTHR43357">
    <property type="entry name" value="INNER MEMBRANE ABC TRANSPORTER PERMEASE PROTEIN YDCV"/>
    <property type="match status" value="1"/>
</dbReference>
<reference evidence="10" key="1">
    <citation type="submission" date="2024-05" db="EMBL/GenBank/DDBJ databases">
        <title>Genome Sequences of Four Agar- Degrading Marine Bacteria.</title>
        <authorList>
            <person name="Phillips E.K."/>
            <person name="Shaffer J.C."/>
            <person name="Henson M.W."/>
            <person name="Temperton B."/>
            <person name="Thrash C.J."/>
            <person name="Martin M.O."/>
        </authorList>
    </citation>
    <scope>NUCLEOTIDE SEQUENCE</scope>
    <source>
        <strain evidence="10">EKP203</strain>
    </source>
</reference>
<feature type="transmembrane region" description="Helical" evidence="8">
    <location>
        <begin position="224"/>
        <end position="245"/>
    </location>
</feature>
<evidence type="ECO:0000256" key="6">
    <source>
        <dbReference type="ARBA" id="ARBA00022989"/>
    </source>
</evidence>
<evidence type="ECO:0000256" key="8">
    <source>
        <dbReference type="RuleBase" id="RU363032"/>
    </source>
</evidence>
<evidence type="ECO:0000313" key="10">
    <source>
        <dbReference type="EMBL" id="MDN2481507.1"/>
    </source>
</evidence>
<sequence length="320" mass="35909">MTQFFSLSSKTIWLLIFLPIGSLFCLSISQVTLGDVYSTLIGPRRLTLLMNSISIALASALVSVVIGTFTAFTLVKIRCFGGSLYRYLIILPFLVPSYLQAVVWTRLWIDFGLEDYLGFKIQSATGAVLVHSFSMFSLVAAIVMFALSKIDKNIEDAAAFSMTRRRALWQIVLPLLKPSLMVSFSIVFILVLNNFEVADSLRINTYPFEIFISYSAFYNEKEGVLLSFPLIFISMLVIGFTVTTIKKHNYFGVKLGSHSIKQYSVGHYRWLFSIAVGLILLVSFLLPFGAMFHYALPLETSKTLLISLTPCFTTLLYSAF</sequence>
<name>A0ABT7Y0D9_9VIBR</name>
<keyword evidence="5 8" id="KW-0812">Transmembrane</keyword>
<keyword evidence="4" id="KW-0997">Cell inner membrane</keyword>
<dbReference type="InterPro" id="IPR000515">
    <property type="entry name" value="MetI-like"/>
</dbReference>
<proteinExistence type="inferred from homology"/>
<dbReference type="InterPro" id="IPR035906">
    <property type="entry name" value="MetI-like_sf"/>
</dbReference>
<organism evidence="10 11">
    <name type="scientific">Vibrio agarivorans</name>
    <dbReference type="NCBI Taxonomy" id="153622"/>
    <lineage>
        <taxon>Bacteria</taxon>
        <taxon>Pseudomonadati</taxon>
        <taxon>Pseudomonadota</taxon>
        <taxon>Gammaproteobacteria</taxon>
        <taxon>Vibrionales</taxon>
        <taxon>Vibrionaceae</taxon>
        <taxon>Vibrio</taxon>
    </lineage>
</organism>
<protein>
    <recommendedName>
        <fullName evidence="9">ABC transmembrane type-1 domain-containing protein</fullName>
    </recommendedName>
</protein>
<feature type="transmembrane region" description="Helical" evidence="8">
    <location>
        <begin position="129"/>
        <end position="147"/>
    </location>
</feature>
<evidence type="ECO:0000256" key="7">
    <source>
        <dbReference type="ARBA" id="ARBA00023136"/>
    </source>
</evidence>
<feature type="transmembrane region" description="Helical" evidence="8">
    <location>
        <begin position="168"/>
        <end position="192"/>
    </location>
</feature>
<keyword evidence="3" id="KW-1003">Cell membrane</keyword>
<keyword evidence="7 8" id="KW-0472">Membrane</keyword>
<dbReference type="RefSeq" id="WP_289961612.1">
    <property type="nucleotide sequence ID" value="NZ_JAUEOZ010000001.1"/>
</dbReference>
<evidence type="ECO:0000256" key="1">
    <source>
        <dbReference type="ARBA" id="ARBA00004429"/>
    </source>
</evidence>
<dbReference type="PANTHER" id="PTHR43357:SF4">
    <property type="entry name" value="INNER MEMBRANE ABC TRANSPORTER PERMEASE PROTEIN YDCV"/>
    <property type="match status" value="1"/>
</dbReference>
<evidence type="ECO:0000256" key="2">
    <source>
        <dbReference type="ARBA" id="ARBA00022448"/>
    </source>
</evidence>
<comment type="similarity">
    <text evidence="8">Belongs to the binding-protein-dependent transport system permease family.</text>
</comment>
<dbReference type="SUPFAM" id="SSF161098">
    <property type="entry name" value="MetI-like"/>
    <property type="match status" value="1"/>
</dbReference>
<comment type="subcellular location">
    <subcellularLocation>
        <location evidence="1">Cell inner membrane</location>
        <topology evidence="1">Multi-pass membrane protein</topology>
    </subcellularLocation>
    <subcellularLocation>
        <location evidence="8">Cell membrane</location>
        <topology evidence="8">Multi-pass membrane protein</topology>
    </subcellularLocation>
</comment>